<dbReference type="AlphaFoldDB" id="A0A3A4P4Z4"/>
<name>A0A3A4P4Z4_ABYX5</name>
<gene>
    <name evidence="1" type="ORF">C4520_04165</name>
</gene>
<organism evidence="1 2">
    <name type="scientific">Abyssobacteria bacterium (strain SURF_5)</name>
    <dbReference type="NCBI Taxonomy" id="2093360"/>
    <lineage>
        <taxon>Bacteria</taxon>
        <taxon>Pseudomonadati</taxon>
        <taxon>Candidatus Hydrogenedentota</taxon>
        <taxon>Candidatus Abyssobacteria</taxon>
    </lineage>
</organism>
<accession>A0A3A4P4Z4</accession>
<dbReference type="PROSITE" id="PS51257">
    <property type="entry name" value="PROKAR_LIPOPROTEIN"/>
    <property type="match status" value="1"/>
</dbReference>
<dbReference type="Proteomes" id="UP000265882">
    <property type="component" value="Unassembled WGS sequence"/>
</dbReference>
<dbReference type="Gene3D" id="1.25.40.10">
    <property type="entry name" value="Tetratricopeptide repeat domain"/>
    <property type="match status" value="1"/>
</dbReference>
<dbReference type="InterPro" id="IPR011990">
    <property type="entry name" value="TPR-like_helical_dom_sf"/>
</dbReference>
<dbReference type="EMBL" id="QZKU01000035">
    <property type="protein sequence ID" value="RJP24430.1"/>
    <property type="molecule type" value="Genomic_DNA"/>
</dbReference>
<comment type="caution">
    <text evidence="1">The sequence shown here is derived from an EMBL/GenBank/DDBJ whole genome shotgun (WGS) entry which is preliminary data.</text>
</comment>
<evidence type="ECO:0000313" key="2">
    <source>
        <dbReference type="Proteomes" id="UP000265882"/>
    </source>
</evidence>
<protein>
    <submittedName>
        <fullName evidence="1">DUF4034 domain-containing protein</fullName>
    </submittedName>
</protein>
<proteinExistence type="predicted"/>
<evidence type="ECO:0000313" key="1">
    <source>
        <dbReference type="EMBL" id="RJP24430.1"/>
    </source>
</evidence>
<dbReference type="SUPFAM" id="SSF48452">
    <property type="entry name" value="TPR-like"/>
    <property type="match status" value="2"/>
</dbReference>
<reference evidence="1 2" key="1">
    <citation type="journal article" date="2017" name="ISME J.">
        <title>Energy and carbon metabolisms in a deep terrestrial subsurface fluid microbial community.</title>
        <authorList>
            <person name="Momper L."/>
            <person name="Jungbluth S.P."/>
            <person name="Lee M.D."/>
            <person name="Amend J.P."/>
        </authorList>
    </citation>
    <scope>NUCLEOTIDE SEQUENCE [LARGE SCALE GENOMIC DNA]</scope>
    <source>
        <strain evidence="1">SURF_5</strain>
    </source>
</reference>
<sequence>MRLKHSPARLLIILPLIFLITSCSADKAANILLKYQKYRKARQYAERQKQVSEGLVTLEPPYKPWNWGNERTKLSVQNAVYAICRQVGVTYNREKSYTNTDPLCRMWVTPWIKDKPWREAIEEVLAPYDLTYIQENRQIVLMKKEDALKREQEIEGLKAEFQAFISGLEPEKLPDAVVILPMVDATGTTTRLGTLLAEMGMLKAVYVPQKVLNLHVPAVLDLYDDKGYHYEGKTISEKDRDQITRRYATQDFAVATLEIEGGSFHADLHFEGQHGKQDFSFSGTEEEIFRIPQWIARCVHQYAGIELSPEQEQYVDLPEIRDQENLIRLAELEHKYWNDRRNMASWNQFLDRNPDSVYALYRIHCIAKSEGLDESLDQITAALEKCKDHDFLKSMQAQAHHQNEDYSLSVRTYFELIKNDFRNLTYYDWLDTGMLAMGLGEQAEALYQFWQKNDPDSYVPLLGQGDFYISYAWDARGGGWSGSVSDEGRAKFKERLRLAEEVLLKALERNHTDPNIASNLLIVAKGLGHERAQMEEWFQLAIQADPTFYEAYRAKLEYLKPKWYGDRRGEEMFAFARQCAANPPEGSRVGLLILNIHSEFSRRWAEKHDNDWRPYYRNPEVYREVKQAYEKYLLEHPESNRERNALAEIAVAARQYEDAVYQFEIIGEDRDPGIWNSSQFEEWRKEAYEKTGRTIGGT</sequence>